<gene>
    <name evidence="5" type="ORF">GCM10010406_34980</name>
</gene>
<dbReference type="PANTHER" id="PTHR43132">
    <property type="entry name" value="ARSENICAL RESISTANCE OPERON REPRESSOR ARSR-RELATED"/>
    <property type="match status" value="1"/>
</dbReference>
<dbReference type="RefSeq" id="WP_344384133.1">
    <property type="nucleotide sequence ID" value="NZ_BAAATA010000020.1"/>
</dbReference>
<protein>
    <submittedName>
        <fullName evidence="5">Winged helix-turn-helix domain-containing protein</fullName>
    </submittedName>
</protein>
<evidence type="ECO:0000259" key="4">
    <source>
        <dbReference type="SMART" id="SM00418"/>
    </source>
</evidence>
<dbReference type="InterPro" id="IPR036388">
    <property type="entry name" value="WH-like_DNA-bd_sf"/>
</dbReference>
<keyword evidence="3" id="KW-0804">Transcription</keyword>
<evidence type="ECO:0000313" key="6">
    <source>
        <dbReference type="Proteomes" id="UP001501358"/>
    </source>
</evidence>
<feature type="domain" description="HTH arsR-type" evidence="4">
    <location>
        <begin position="253"/>
        <end position="328"/>
    </location>
</feature>
<evidence type="ECO:0000256" key="3">
    <source>
        <dbReference type="ARBA" id="ARBA00023163"/>
    </source>
</evidence>
<dbReference type="SUPFAM" id="SSF46785">
    <property type="entry name" value="Winged helix' DNA-binding domain"/>
    <property type="match status" value="1"/>
</dbReference>
<dbReference type="Proteomes" id="UP001501358">
    <property type="component" value="Unassembled WGS sequence"/>
</dbReference>
<dbReference type="SMART" id="SM00418">
    <property type="entry name" value="HTH_ARSR"/>
    <property type="match status" value="1"/>
</dbReference>
<organism evidence="5 6">
    <name type="scientific">Streptomyces thermolineatus</name>
    <dbReference type="NCBI Taxonomy" id="44033"/>
    <lineage>
        <taxon>Bacteria</taxon>
        <taxon>Bacillati</taxon>
        <taxon>Actinomycetota</taxon>
        <taxon>Actinomycetes</taxon>
        <taxon>Kitasatosporales</taxon>
        <taxon>Streptomycetaceae</taxon>
        <taxon>Streptomyces</taxon>
    </lineage>
</organism>
<reference evidence="5 6" key="1">
    <citation type="journal article" date="2019" name="Int. J. Syst. Evol. Microbiol.">
        <title>The Global Catalogue of Microorganisms (GCM) 10K type strain sequencing project: providing services to taxonomists for standard genome sequencing and annotation.</title>
        <authorList>
            <consortium name="The Broad Institute Genomics Platform"/>
            <consortium name="The Broad Institute Genome Sequencing Center for Infectious Disease"/>
            <person name="Wu L."/>
            <person name="Ma J."/>
        </authorList>
    </citation>
    <scope>NUCLEOTIDE SEQUENCE [LARGE SCALE GENOMIC DNA]</scope>
    <source>
        <strain evidence="5 6">JCM 6307</strain>
    </source>
</reference>
<keyword evidence="1" id="KW-0805">Transcription regulation</keyword>
<accession>A0ABN3M6D3</accession>
<dbReference type="InterPro" id="IPR036390">
    <property type="entry name" value="WH_DNA-bd_sf"/>
</dbReference>
<dbReference type="PANTHER" id="PTHR43132:SF6">
    <property type="entry name" value="HTH-TYPE TRANSCRIPTIONAL REPRESSOR CZRA"/>
    <property type="match status" value="1"/>
</dbReference>
<dbReference type="PRINTS" id="PR00778">
    <property type="entry name" value="HTHARSR"/>
</dbReference>
<proteinExistence type="predicted"/>
<name>A0ABN3M6D3_9ACTN</name>
<evidence type="ECO:0000313" key="5">
    <source>
        <dbReference type="EMBL" id="GAA2495742.1"/>
    </source>
</evidence>
<dbReference type="InterPro" id="IPR001845">
    <property type="entry name" value="HTH_ArsR_DNA-bd_dom"/>
</dbReference>
<sequence>MAGMLRIHFTPADFLRVRFARSPDPMWEAVLGLHVLTTSVDRLPARLRLWRNRARGRARQPDVRGAFRLLHDLAPSDASYWPDFLTPAESEEGLAAGLRVLRETSRARLEREMREASRHRPLPAWTRRLAAGDRTLLDDVAAAVGTVHGGLLAPDWSEVEAAGAADRAHRMEALEEGLGAVFASFTPFVWREPVLSAAYPQDVTLRLRGRGLRLVPSFFCHTRPVAIADPGLPPVVVYPLRLDESHAVHENAALARLLGANRARVLTALATTRTTGGVAMRLALPASSVSGHLTVLRNAGLVASERAGMYVTHRLTPRGRHLLGHLQEDVGRPGRR</sequence>
<evidence type="ECO:0000256" key="1">
    <source>
        <dbReference type="ARBA" id="ARBA00023015"/>
    </source>
</evidence>
<keyword evidence="2" id="KW-0238">DNA-binding</keyword>
<dbReference type="Gene3D" id="1.10.10.10">
    <property type="entry name" value="Winged helix-like DNA-binding domain superfamily/Winged helix DNA-binding domain"/>
    <property type="match status" value="1"/>
</dbReference>
<dbReference type="InterPro" id="IPR051011">
    <property type="entry name" value="Metal_resp_trans_reg"/>
</dbReference>
<evidence type="ECO:0000256" key="2">
    <source>
        <dbReference type="ARBA" id="ARBA00023125"/>
    </source>
</evidence>
<keyword evidence="6" id="KW-1185">Reference proteome</keyword>
<dbReference type="EMBL" id="BAAATA010000020">
    <property type="protein sequence ID" value="GAA2495742.1"/>
    <property type="molecule type" value="Genomic_DNA"/>
</dbReference>
<comment type="caution">
    <text evidence="5">The sequence shown here is derived from an EMBL/GenBank/DDBJ whole genome shotgun (WGS) entry which is preliminary data.</text>
</comment>